<organism evidence="1 2">
    <name type="scientific">Trichophyton equinum (strain ATCC MYA-4606 / CBS 127.97)</name>
    <name type="common">Horse ringworm fungus</name>
    <dbReference type="NCBI Taxonomy" id="559882"/>
    <lineage>
        <taxon>Eukaryota</taxon>
        <taxon>Fungi</taxon>
        <taxon>Dikarya</taxon>
        <taxon>Ascomycota</taxon>
        <taxon>Pezizomycotina</taxon>
        <taxon>Eurotiomycetes</taxon>
        <taxon>Eurotiomycetidae</taxon>
        <taxon>Onygenales</taxon>
        <taxon>Arthrodermataceae</taxon>
        <taxon>Trichophyton</taxon>
    </lineage>
</organism>
<dbReference type="HOGENOM" id="CLU_2063140_0_0_1"/>
<dbReference type="AlphaFoldDB" id="F2Q256"/>
<reference evidence="2" key="1">
    <citation type="journal article" date="2012" name="MBio">
        <title>Comparative genome analysis of Trichophyton rubrum and related dermatophytes reveals candidate genes involved in infection.</title>
        <authorList>
            <person name="Martinez D.A."/>
            <person name="Oliver B.G."/>
            <person name="Graeser Y."/>
            <person name="Goldberg J.M."/>
            <person name="Li W."/>
            <person name="Martinez-Rossi N.M."/>
            <person name="Monod M."/>
            <person name="Shelest E."/>
            <person name="Barton R.C."/>
            <person name="Birch E."/>
            <person name="Brakhage A.A."/>
            <person name="Chen Z."/>
            <person name="Gurr S.J."/>
            <person name="Heiman D."/>
            <person name="Heitman J."/>
            <person name="Kosti I."/>
            <person name="Rossi A."/>
            <person name="Saif S."/>
            <person name="Samalova M."/>
            <person name="Saunders C.W."/>
            <person name="Shea T."/>
            <person name="Summerbell R.C."/>
            <person name="Xu J."/>
            <person name="Young S."/>
            <person name="Zeng Q."/>
            <person name="Birren B.W."/>
            <person name="Cuomo C.A."/>
            <person name="White T.C."/>
        </authorList>
    </citation>
    <scope>NUCLEOTIDE SEQUENCE [LARGE SCALE GENOMIC DNA]</scope>
    <source>
        <strain evidence="2">ATCC MYA-4606 / CBS 127.97</strain>
    </source>
</reference>
<dbReference type="Proteomes" id="UP000009169">
    <property type="component" value="Unassembled WGS sequence"/>
</dbReference>
<proteinExistence type="predicted"/>
<protein>
    <submittedName>
        <fullName evidence="1">Uncharacterized protein</fullName>
    </submittedName>
</protein>
<gene>
    <name evidence="1" type="ORF">TEQG_07152</name>
</gene>
<accession>F2Q256</accession>
<keyword evidence="2" id="KW-1185">Reference proteome</keyword>
<dbReference type="EMBL" id="DS995775">
    <property type="protein sequence ID" value="EGE08224.1"/>
    <property type="molecule type" value="Genomic_DNA"/>
</dbReference>
<evidence type="ECO:0000313" key="2">
    <source>
        <dbReference type="Proteomes" id="UP000009169"/>
    </source>
</evidence>
<dbReference type="VEuPathDB" id="FungiDB:TEQG_07152"/>
<name>F2Q256_TRIEC</name>
<sequence length="119" mass="13737">MVETIVDVEGKRDQPSLSIVLPTTPLQLMETYGRPSSSIPAWLTLTEIERREDMPLEMRLVQMDQVASTEQQSFLPTCLHIWRPVPSQKETESMPKRTTVMGESSYWSNLPDVDWCRLK</sequence>
<evidence type="ECO:0000313" key="1">
    <source>
        <dbReference type="EMBL" id="EGE08224.1"/>
    </source>
</evidence>